<dbReference type="STRING" id="200361.A0A453NPZ9"/>
<evidence type="ECO:0000313" key="2">
    <source>
        <dbReference type="Proteomes" id="UP000015105"/>
    </source>
</evidence>
<protein>
    <submittedName>
        <fullName evidence="1">Uncharacterized protein</fullName>
    </submittedName>
</protein>
<sequence length="84" mass="9610">LVYEWLQMGLHIFKDCRSVCKLDLSQFVYEWLLSSIKKFKDSTKVASKSSVTFGGCHYAFAVSFLDHLNFGLYSVPDVKPRVLA</sequence>
<reference evidence="2" key="2">
    <citation type="journal article" date="2017" name="Nat. Plants">
        <title>The Aegilops tauschii genome reveals multiple impacts of transposons.</title>
        <authorList>
            <person name="Zhao G."/>
            <person name="Zou C."/>
            <person name="Li K."/>
            <person name="Wang K."/>
            <person name="Li T."/>
            <person name="Gao L."/>
            <person name="Zhang X."/>
            <person name="Wang H."/>
            <person name="Yang Z."/>
            <person name="Liu X."/>
            <person name="Jiang W."/>
            <person name="Mao L."/>
            <person name="Kong X."/>
            <person name="Jiao Y."/>
            <person name="Jia J."/>
        </authorList>
    </citation>
    <scope>NUCLEOTIDE SEQUENCE [LARGE SCALE GENOMIC DNA]</scope>
    <source>
        <strain evidence="2">cv. AL8/78</strain>
    </source>
</reference>
<accession>A0A453NPZ9</accession>
<reference evidence="1" key="5">
    <citation type="journal article" date="2021" name="G3 (Bethesda)">
        <title>Aegilops tauschii genome assembly Aet v5.0 features greater sequence contiguity and improved annotation.</title>
        <authorList>
            <person name="Wang L."/>
            <person name="Zhu T."/>
            <person name="Rodriguez J.C."/>
            <person name="Deal K.R."/>
            <person name="Dubcovsky J."/>
            <person name="McGuire P.E."/>
            <person name="Lux T."/>
            <person name="Spannagl M."/>
            <person name="Mayer K.F.X."/>
            <person name="Baldrich P."/>
            <person name="Meyers B.C."/>
            <person name="Huo N."/>
            <person name="Gu Y.Q."/>
            <person name="Zhou H."/>
            <person name="Devos K.M."/>
            <person name="Bennetzen J.L."/>
            <person name="Unver T."/>
            <person name="Budak H."/>
            <person name="Gulick P.J."/>
            <person name="Galiba G."/>
            <person name="Kalapos B."/>
            <person name="Nelson D.R."/>
            <person name="Li P."/>
            <person name="You F.M."/>
            <person name="Luo M.C."/>
            <person name="Dvorak J."/>
        </authorList>
    </citation>
    <scope>NUCLEOTIDE SEQUENCE [LARGE SCALE GENOMIC DNA]</scope>
    <source>
        <strain evidence="1">cv. AL8/78</strain>
    </source>
</reference>
<dbReference type="Gramene" id="AET6Gv20445400.3">
    <property type="protein sequence ID" value="AET6Gv20445400.3"/>
    <property type="gene ID" value="AET6Gv20445400"/>
</dbReference>
<evidence type="ECO:0000313" key="1">
    <source>
        <dbReference type="EnsemblPlants" id="AET6Gv20445400.3"/>
    </source>
</evidence>
<reference evidence="2" key="1">
    <citation type="journal article" date="2014" name="Science">
        <title>Ancient hybridizations among the ancestral genomes of bread wheat.</title>
        <authorList>
            <consortium name="International Wheat Genome Sequencing Consortium,"/>
            <person name="Marcussen T."/>
            <person name="Sandve S.R."/>
            <person name="Heier L."/>
            <person name="Spannagl M."/>
            <person name="Pfeifer M."/>
            <person name="Jakobsen K.S."/>
            <person name="Wulff B.B."/>
            <person name="Steuernagel B."/>
            <person name="Mayer K.F."/>
            <person name="Olsen O.A."/>
        </authorList>
    </citation>
    <scope>NUCLEOTIDE SEQUENCE [LARGE SCALE GENOMIC DNA]</scope>
    <source>
        <strain evidence="2">cv. AL8/78</strain>
    </source>
</reference>
<reference evidence="1" key="3">
    <citation type="journal article" date="2017" name="Nature">
        <title>Genome sequence of the progenitor of the wheat D genome Aegilops tauschii.</title>
        <authorList>
            <person name="Luo M.C."/>
            <person name="Gu Y.Q."/>
            <person name="Puiu D."/>
            <person name="Wang H."/>
            <person name="Twardziok S.O."/>
            <person name="Deal K.R."/>
            <person name="Huo N."/>
            <person name="Zhu T."/>
            <person name="Wang L."/>
            <person name="Wang Y."/>
            <person name="McGuire P.E."/>
            <person name="Liu S."/>
            <person name="Long H."/>
            <person name="Ramasamy R.K."/>
            <person name="Rodriguez J.C."/>
            <person name="Van S.L."/>
            <person name="Yuan L."/>
            <person name="Wang Z."/>
            <person name="Xia Z."/>
            <person name="Xiao L."/>
            <person name="Anderson O.D."/>
            <person name="Ouyang S."/>
            <person name="Liang Y."/>
            <person name="Zimin A.V."/>
            <person name="Pertea G."/>
            <person name="Qi P."/>
            <person name="Bennetzen J.L."/>
            <person name="Dai X."/>
            <person name="Dawson M.W."/>
            <person name="Muller H.G."/>
            <person name="Kugler K."/>
            <person name="Rivarola-Duarte L."/>
            <person name="Spannagl M."/>
            <person name="Mayer K.F.X."/>
            <person name="Lu F.H."/>
            <person name="Bevan M.W."/>
            <person name="Leroy P."/>
            <person name="Li P."/>
            <person name="You F.M."/>
            <person name="Sun Q."/>
            <person name="Liu Z."/>
            <person name="Lyons E."/>
            <person name="Wicker T."/>
            <person name="Salzberg S.L."/>
            <person name="Devos K.M."/>
            <person name="Dvorak J."/>
        </authorList>
    </citation>
    <scope>NUCLEOTIDE SEQUENCE [LARGE SCALE GENOMIC DNA]</scope>
    <source>
        <strain evidence="1">cv. AL8/78</strain>
    </source>
</reference>
<dbReference type="PANTHER" id="PTHR34835">
    <property type="entry name" value="OS07G0283600 PROTEIN-RELATED"/>
    <property type="match status" value="1"/>
</dbReference>
<proteinExistence type="predicted"/>
<dbReference type="EnsemblPlants" id="AET6Gv20445400.3">
    <property type="protein sequence ID" value="AET6Gv20445400.3"/>
    <property type="gene ID" value="AET6Gv20445400"/>
</dbReference>
<name>A0A453NPZ9_AEGTS</name>
<dbReference type="PANTHER" id="PTHR34835:SF60">
    <property type="entry name" value="OS10G0490300 PROTEIN"/>
    <property type="match status" value="1"/>
</dbReference>
<dbReference type="Proteomes" id="UP000015105">
    <property type="component" value="Chromosome 6D"/>
</dbReference>
<keyword evidence="2" id="KW-1185">Reference proteome</keyword>
<dbReference type="AlphaFoldDB" id="A0A453NPZ9"/>
<reference evidence="1" key="4">
    <citation type="submission" date="2019-03" db="UniProtKB">
        <authorList>
            <consortium name="EnsemblPlants"/>
        </authorList>
    </citation>
    <scope>IDENTIFICATION</scope>
</reference>
<organism evidence="1 2">
    <name type="scientific">Aegilops tauschii subsp. strangulata</name>
    <name type="common">Goatgrass</name>
    <dbReference type="NCBI Taxonomy" id="200361"/>
    <lineage>
        <taxon>Eukaryota</taxon>
        <taxon>Viridiplantae</taxon>
        <taxon>Streptophyta</taxon>
        <taxon>Embryophyta</taxon>
        <taxon>Tracheophyta</taxon>
        <taxon>Spermatophyta</taxon>
        <taxon>Magnoliopsida</taxon>
        <taxon>Liliopsida</taxon>
        <taxon>Poales</taxon>
        <taxon>Poaceae</taxon>
        <taxon>BOP clade</taxon>
        <taxon>Pooideae</taxon>
        <taxon>Triticodae</taxon>
        <taxon>Triticeae</taxon>
        <taxon>Triticinae</taxon>
        <taxon>Aegilops</taxon>
    </lineage>
</organism>